<proteinExistence type="inferred from homology"/>
<accession>A0A8H2XZY1</accession>
<evidence type="ECO:0000256" key="5">
    <source>
        <dbReference type="ARBA" id="ARBA00022630"/>
    </source>
</evidence>
<evidence type="ECO:0000256" key="8">
    <source>
        <dbReference type="ARBA" id="ARBA00023002"/>
    </source>
</evidence>
<evidence type="ECO:0000256" key="3">
    <source>
        <dbReference type="ARBA" id="ARBA00007588"/>
    </source>
</evidence>
<evidence type="ECO:0000313" key="12">
    <source>
        <dbReference type="Proteomes" id="UP000663853"/>
    </source>
</evidence>
<dbReference type="PANTHER" id="PTHR38663:SF1">
    <property type="entry name" value="L-ORNITHINE N(5)-MONOOXYGENASE"/>
    <property type="match status" value="1"/>
</dbReference>
<organism evidence="11 12">
    <name type="scientific">Rhizoctonia solani</name>
    <dbReference type="NCBI Taxonomy" id="456999"/>
    <lineage>
        <taxon>Eukaryota</taxon>
        <taxon>Fungi</taxon>
        <taxon>Dikarya</taxon>
        <taxon>Basidiomycota</taxon>
        <taxon>Agaricomycotina</taxon>
        <taxon>Agaricomycetes</taxon>
        <taxon>Cantharellales</taxon>
        <taxon>Ceratobasidiaceae</taxon>
        <taxon>Rhizoctonia</taxon>
    </lineage>
</organism>
<evidence type="ECO:0000313" key="11">
    <source>
        <dbReference type="EMBL" id="CAE6439101.1"/>
    </source>
</evidence>
<dbReference type="Gene3D" id="3.50.50.60">
    <property type="entry name" value="FAD/NAD(P)-binding domain"/>
    <property type="match status" value="1"/>
</dbReference>
<evidence type="ECO:0000256" key="9">
    <source>
        <dbReference type="ARBA" id="ARBA00047598"/>
    </source>
</evidence>
<comment type="pathway">
    <text evidence="2">Siderophore biosynthesis.</text>
</comment>
<protein>
    <recommendedName>
        <fullName evidence="4">L-ornithine N(5)-monooxygenase [NAD(P)H]</fullName>
        <ecNumber evidence="4">1.14.13.196</ecNumber>
    </recommendedName>
</protein>
<dbReference type="InterPro" id="IPR036188">
    <property type="entry name" value="FAD/NAD-bd_sf"/>
</dbReference>
<evidence type="ECO:0000256" key="7">
    <source>
        <dbReference type="ARBA" id="ARBA00022857"/>
    </source>
</evidence>
<gene>
    <name evidence="11" type="ORF">RDB_LOCUS34459</name>
</gene>
<comment type="cofactor">
    <cofactor evidence="1">
        <name>FAD</name>
        <dbReference type="ChEBI" id="CHEBI:57692"/>
    </cofactor>
</comment>
<keyword evidence="6" id="KW-0274">FAD</keyword>
<sequence length="521" mass="56871">MKIFVLDKLGDGWMTNWDRHFKAFEIKHLRSPLFWHPAPAELDALISFAERKDRSTSGPPAALFSAKQSSCHPPELIEIPGCVGAEISKHKRASRRSRQAASYARLVQNRGPTVNERDRRDYFTPGTSLFYDFVQEDVVKRYGLDSSAPWAAAKLGLDLPCSGVATMLKGEVASLEWTSLHVQGSGHTAGFCVRTRDGACIGAKAVVCAVGMGGYPSIPAPLASSSPKNASTNGPGWAHSSYLADPSYTFPPSYCKLGTAVVIGGGLTSAQICHLAVQKGFSKVILILRGYMKVKPFDVSLDWIGRYSNLKKMEFWQEEDPHQRLNMLRSARNGGSITPTYVKILKMHQDRGALEILTNTSLDKASWDDETKSWSLNIREVDTPTSKTDNSKLSTIYADFIIAATGTTPSFSSLPFIKSLSKNPNVPACPTVSGLPVLTSHLQWPGLPLFCVGGYSALQVGPAAFNLGGMREAADRVVERLEQLAISRDPSEEGIKVGQSDEKGVQNDYTYFDFNLLSVEG</sequence>
<dbReference type="AlphaFoldDB" id="A0A8H2XZY1"/>
<evidence type="ECO:0000256" key="10">
    <source>
        <dbReference type="ARBA" id="ARBA00049248"/>
    </source>
</evidence>
<reference evidence="11" key="1">
    <citation type="submission" date="2021-01" db="EMBL/GenBank/DDBJ databases">
        <authorList>
            <person name="Kaushik A."/>
        </authorList>
    </citation>
    <scope>NUCLEOTIDE SEQUENCE</scope>
    <source>
        <strain evidence="11">AG6-10EEA</strain>
    </source>
</reference>
<keyword evidence="8" id="KW-0560">Oxidoreductase</keyword>
<dbReference type="SUPFAM" id="SSF51905">
    <property type="entry name" value="FAD/NAD(P)-binding domain"/>
    <property type="match status" value="2"/>
</dbReference>
<evidence type="ECO:0000256" key="4">
    <source>
        <dbReference type="ARBA" id="ARBA00012881"/>
    </source>
</evidence>
<dbReference type="Pfam" id="PF13434">
    <property type="entry name" value="Lys_Orn_oxgnase"/>
    <property type="match status" value="1"/>
</dbReference>
<name>A0A8H2XZY1_9AGAM</name>
<evidence type="ECO:0000256" key="6">
    <source>
        <dbReference type="ARBA" id="ARBA00022827"/>
    </source>
</evidence>
<evidence type="ECO:0000256" key="1">
    <source>
        <dbReference type="ARBA" id="ARBA00001974"/>
    </source>
</evidence>
<keyword evidence="7" id="KW-0521">NADP</keyword>
<dbReference type="InterPro" id="IPR025700">
    <property type="entry name" value="Lys/Orn_oxygenase"/>
</dbReference>
<comment type="caution">
    <text evidence="11">The sequence shown here is derived from an EMBL/GenBank/DDBJ whole genome shotgun (WGS) entry which is preliminary data.</text>
</comment>
<dbReference type="Proteomes" id="UP000663853">
    <property type="component" value="Unassembled WGS sequence"/>
</dbReference>
<evidence type="ECO:0000256" key="2">
    <source>
        <dbReference type="ARBA" id="ARBA00004924"/>
    </source>
</evidence>
<dbReference type="EMBL" id="CAJMXA010000669">
    <property type="protein sequence ID" value="CAE6439101.1"/>
    <property type="molecule type" value="Genomic_DNA"/>
</dbReference>
<dbReference type="PANTHER" id="PTHR38663">
    <property type="match status" value="1"/>
</dbReference>
<comment type="catalytic activity">
    <reaction evidence="9">
        <text>L-ornithine + NADPH + O2 = N(5)-hydroxy-L-ornithine + NADP(+) + H2O</text>
        <dbReference type="Rhea" id="RHEA:41508"/>
        <dbReference type="ChEBI" id="CHEBI:15377"/>
        <dbReference type="ChEBI" id="CHEBI:15379"/>
        <dbReference type="ChEBI" id="CHEBI:46911"/>
        <dbReference type="ChEBI" id="CHEBI:57783"/>
        <dbReference type="ChEBI" id="CHEBI:58349"/>
        <dbReference type="ChEBI" id="CHEBI:78275"/>
        <dbReference type="EC" id="1.14.13.196"/>
    </reaction>
</comment>
<dbReference type="EC" id="1.14.13.196" evidence="4"/>
<comment type="catalytic activity">
    <reaction evidence="10">
        <text>L-ornithine + NADH + O2 = N(5)-hydroxy-L-ornithine + NAD(+) + H2O</text>
        <dbReference type="Rhea" id="RHEA:41512"/>
        <dbReference type="ChEBI" id="CHEBI:15377"/>
        <dbReference type="ChEBI" id="CHEBI:15379"/>
        <dbReference type="ChEBI" id="CHEBI:46911"/>
        <dbReference type="ChEBI" id="CHEBI:57540"/>
        <dbReference type="ChEBI" id="CHEBI:57945"/>
        <dbReference type="ChEBI" id="CHEBI:78275"/>
        <dbReference type="EC" id="1.14.13.196"/>
    </reaction>
</comment>
<keyword evidence="5" id="KW-0285">Flavoprotein</keyword>
<comment type="similarity">
    <text evidence="3">Belongs to the lysine N(6)-hydroxylase/L-ornithine N(5)-oxygenase family.</text>
</comment>